<evidence type="ECO:0000256" key="10">
    <source>
        <dbReference type="SAM" id="SignalP"/>
    </source>
</evidence>
<dbReference type="GO" id="GO:0006805">
    <property type="term" value="P:xenobiotic metabolic process"/>
    <property type="evidence" value="ECO:0007669"/>
    <property type="project" value="TreeGrafter"/>
</dbReference>
<keyword evidence="12" id="KW-1185">Reference proteome</keyword>
<dbReference type="GO" id="GO:0016712">
    <property type="term" value="F:oxidoreductase activity, acting on paired donors, with incorporation or reduction of molecular oxygen, reduced flavin or flavoprotein as one donor, and incorporation of one atom of oxygen"/>
    <property type="evidence" value="ECO:0007669"/>
    <property type="project" value="TreeGrafter"/>
</dbReference>
<dbReference type="AlphaFoldDB" id="A0A6A0H1G5"/>
<feature type="region of interest" description="Disordered" evidence="9">
    <location>
        <begin position="489"/>
        <end position="508"/>
    </location>
</feature>
<dbReference type="InterPro" id="IPR036396">
    <property type="entry name" value="Cyt_P450_sf"/>
</dbReference>
<evidence type="ECO:0000256" key="1">
    <source>
        <dbReference type="ARBA" id="ARBA00001971"/>
    </source>
</evidence>
<dbReference type="PRINTS" id="PR00385">
    <property type="entry name" value="P450"/>
</dbReference>
<reference evidence="13" key="4">
    <citation type="submission" date="2025-04" db="UniProtKB">
        <authorList>
            <consortium name="RefSeq"/>
        </authorList>
    </citation>
    <scope>IDENTIFICATION</scope>
    <source>
        <tissue evidence="13">Whole organism</tissue>
    </source>
</reference>
<evidence type="ECO:0000256" key="8">
    <source>
        <dbReference type="RuleBase" id="RU000461"/>
    </source>
</evidence>
<dbReference type="InterPro" id="IPR017972">
    <property type="entry name" value="Cyt_P450_CS"/>
</dbReference>
<evidence type="ECO:0000256" key="7">
    <source>
        <dbReference type="PIRSR" id="PIRSR602401-1"/>
    </source>
</evidence>
<dbReference type="Proteomes" id="UP000694843">
    <property type="component" value="Unplaced"/>
</dbReference>
<dbReference type="PANTHER" id="PTHR24300:SF403">
    <property type="entry name" value="CYTOCHROME P450 306A1"/>
    <property type="match status" value="1"/>
</dbReference>
<sequence>MSPLTIALSVIVASLLVLLFLQPRKKGLPPGPTGLPLIGNLLNLISENSTEYFSRMSQKHGPLMSIQLGTQRIVVINSQEWLYQAFVKQGDHFNHRHHSTVIYFITNGRGIAMAEGQKWKDSRRITVQLLRDFGLGKTSIENYVNLELQTLLDTLHEKVNKPVDLHHDLSTAVLNIVWHMLVGEQFKMGDPTLHWIIDSLEQTLNLVEQGGFLNFTPVLQFIGTFFQPKAFRVLFSMIHRIRYFYRLIKTHNEKMDDPARSHDLIYVFLEEQKRLKKLGQPLGTFTDSQLVWLLSDLFIVGLDTTVTTLRWSVLFFITRPKVTQKLIEEIDSVIGSERKPCLNDRDNMPYMEAFINEVMRFSTITPLAAHATPEDTTLGEYHIPKQTLVIANLWGIHHDPKVWGDPHEFRPERFLGPEGKAMLKHLVPFSLGRRNCLGESLARTEIFLFLTSLLQQFTFVQHGDKPSEKFNHGILMHPVHHKVILKHRQHDHPQKNSSSDGIHSAFSC</sequence>
<feature type="binding site" description="axial binding residue" evidence="7">
    <location>
        <position position="436"/>
    </location>
    <ligand>
        <name>heme</name>
        <dbReference type="ChEBI" id="CHEBI:30413"/>
    </ligand>
    <ligandPart>
        <name>Fe</name>
        <dbReference type="ChEBI" id="CHEBI:18248"/>
    </ligandPart>
</feature>
<dbReference type="GO" id="GO:0006082">
    <property type="term" value="P:organic acid metabolic process"/>
    <property type="evidence" value="ECO:0007669"/>
    <property type="project" value="TreeGrafter"/>
</dbReference>
<feature type="compositionally biased region" description="Polar residues" evidence="9">
    <location>
        <begin position="495"/>
        <end position="508"/>
    </location>
</feature>
<evidence type="ECO:0000256" key="6">
    <source>
        <dbReference type="ARBA" id="ARBA00023033"/>
    </source>
</evidence>
<dbReference type="GeneID" id="108676835"/>
<evidence type="ECO:0000256" key="2">
    <source>
        <dbReference type="ARBA" id="ARBA00010617"/>
    </source>
</evidence>
<keyword evidence="10" id="KW-0732">Signal</keyword>
<dbReference type="KEGG" id="hazt:108676835"/>
<dbReference type="GO" id="GO:0020037">
    <property type="term" value="F:heme binding"/>
    <property type="evidence" value="ECO:0007669"/>
    <property type="project" value="InterPro"/>
</dbReference>
<proteinExistence type="inferred from homology"/>
<comment type="cofactor">
    <cofactor evidence="1 7">
        <name>heme</name>
        <dbReference type="ChEBI" id="CHEBI:30413"/>
    </cofactor>
</comment>
<dbReference type="Gene3D" id="1.10.630.10">
    <property type="entry name" value="Cytochrome P450"/>
    <property type="match status" value="1"/>
</dbReference>
<evidence type="ECO:0000313" key="12">
    <source>
        <dbReference type="Proteomes" id="UP000694843"/>
    </source>
</evidence>
<feature type="chain" id="PRO_5044628559" evidence="10">
    <location>
        <begin position="28"/>
        <end position="508"/>
    </location>
</feature>
<gene>
    <name evidence="13" type="primary">LOC108676835</name>
    <name evidence="11" type="ORF">HAZT_HAZT000765</name>
</gene>
<keyword evidence="4 8" id="KW-0560">Oxidoreductase</keyword>
<accession>A0A6A0H1G5</accession>
<reference evidence="11" key="2">
    <citation type="journal article" date="2018" name="Environ. Sci. Technol.">
        <title>The Toxicogenome of Hyalella azteca: A Model for Sediment Ecotoxicology and Evolutionary Toxicology.</title>
        <authorList>
            <person name="Poynton H.C."/>
            <person name="Hasenbein S."/>
            <person name="Benoit J.B."/>
            <person name="Sepulveda M.S."/>
            <person name="Poelchau M.F."/>
            <person name="Hughes D.S.T."/>
            <person name="Murali S.C."/>
            <person name="Chen S."/>
            <person name="Glastad K.M."/>
            <person name="Goodisman M.A.D."/>
            <person name="Werren J.H."/>
            <person name="Vineis J.H."/>
            <person name="Bowen J.L."/>
            <person name="Friedrich M."/>
            <person name="Jones J."/>
            <person name="Robertson H.M."/>
            <person name="Feyereisen R."/>
            <person name="Mechler-Hickson A."/>
            <person name="Mathers N."/>
            <person name="Lee C.E."/>
            <person name="Colbourne J.K."/>
            <person name="Biales A."/>
            <person name="Johnston J.S."/>
            <person name="Wellborn G.A."/>
            <person name="Rosendale A.J."/>
            <person name="Cridge A.G."/>
            <person name="Munoz-Torres M.C."/>
            <person name="Bain P.A."/>
            <person name="Manny A.R."/>
            <person name="Major K.M."/>
            <person name="Lambert F.N."/>
            <person name="Vulpe C.D."/>
            <person name="Tuck P."/>
            <person name="Blalock B.J."/>
            <person name="Lin Y.Y."/>
            <person name="Smith M.E."/>
            <person name="Ochoa-Acuna H."/>
            <person name="Chen M.M."/>
            <person name="Childers C.P."/>
            <person name="Qu J."/>
            <person name="Dugan S."/>
            <person name="Lee S.L."/>
            <person name="Chao H."/>
            <person name="Dinh H."/>
            <person name="Han Y."/>
            <person name="Doddapaneni H."/>
            <person name="Worley K.C."/>
            <person name="Muzny D.M."/>
            <person name="Gibbs R.A."/>
            <person name="Richards S."/>
        </authorList>
    </citation>
    <scope>NUCLEOTIDE SEQUENCE</scope>
    <source>
        <strain evidence="11">HAZT.00-mixed</strain>
        <tissue evidence="11">Whole organism</tissue>
    </source>
</reference>
<dbReference type="InterPro" id="IPR002401">
    <property type="entry name" value="Cyt_P450_E_grp-I"/>
</dbReference>
<keyword evidence="3 7" id="KW-0479">Metal-binding</keyword>
<dbReference type="EMBL" id="JQDR03010447">
    <property type="protein sequence ID" value="KAA0194234.1"/>
    <property type="molecule type" value="Genomic_DNA"/>
</dbReference>
<dbReference type="PRINTS" id="PR00463">
    <property type="entry name" value="EP450I"/>
</dbReference>
<comment type="similarity">
    <text evidence="2 8">Belongs to the cytochrome P450 family.</text>
</comment>
<evidence type="ECO:0000256" key="5">
    <source>
        <dbReference type="ARBA" id="ARBA00023004"/>
    </source>
</evidence>
<dbReference type="SUPFAM" id="SSF48264">
    <property type="entry name" value="Cytochrome P450"/>
    <property type="match status" value="1"/>
</dbReference>
<organism evidence="11">
    <name type="scientific">Hyalella azteca</name>
    <name type="common">Amphipod</name>
    <dbReference type="NCBI Taxonomy" id="294128"/>
    <lineage>
        <taxon>Eukaryota</taxon>
        <taxon>Metazoa</taxon>
        <taxon>Ecdysozoa</taxon>
        <taxon>Arthropoda</taxon>
        <taxon>Crustacea</taxon>
        <taxon>Multicrustacea</taxon>
        <taxon>Malacostraca</taxon>
        <taxon>Eumalacostraca</taxon>
        <taxon>Peracarida</taxon>
        <taxon>Amphipoda</taxon>
        <taxon>Senticaudata</taxon>
        <taxon>Talitrida</taxon>
        <taxon>Talitroidea</taxon>
        <taxon>Hyalellidae</taxon>
        <taxon>Hyalella</taxon>
    </lineage>
</organism>
<dbReference type="GO" id="GO:0005506">
    <property type="term" value="F:iron ion binding"/>
    <property type="evidence" value="ECO:0007669"/>
    <property type="project" value="InterPro"/>
</dbReference>
<dbReference type="PROSITE" id="PS00086">
    <property type="entry name" value="CYTOCHROME_P450"/>
    <property type="match status" value="1"/>
</dbReference>
<keyword evidence="5 7" id="KW-0408">Iron</keyword>
<dbReference type="InterPro" id="IPR001128">
    <property type="entry name" value="Cyt_P450"/>
</dbReference>
<evidence type="ECO:0000256" key="3">
    <source>
        <dbReference type="ARBA" id="ARBA00022723"/>
    </source>
</evidence>
<dbReference type="GO" id="GO:0008395">
    <property type="term" value="F:steroid hydroxylase activity"/>
    <property type="evidence" value="ECO:0007669"/>
    <property type="project" value="TreeGrafter"/>
</dbReference>
<name>A0A6A0H1G5_HYAAZ</name>
<dbReference type="Pfam" id="PF00067">
    <property type="entry name" value="p450"/>
    <property type="match status" value="1"/>
</dbReference>
<feature type="signal peptide" evidence="10">
    <location>
        <begin position="1"/>
        <end position="27"/>
    </location>
</feature>
<reference evidence="11" key="1">
    <citation type="submission" date="2014-08" db="EMBL/GenBank/DDBJ databases">
        <authorList>
            <person name="Murali S."/>
            <person name="Richards S."/>
            <person name="Bandaranaike D."/>
            <person name="Bellair M."/>
            <person name="Blankenburg K."/>
            <person name="Chao H."/>
            <person name="Dinh H."/>
            <person name="Doddapaneni H."/>
            <person name="Dugan-Rocha S."/>
            <person name="Elkadiri S."/>
            <person name="Gnanaolivu R."/>
            <person name="Hughes D."/>
            <person name="Lee S."/>
            <person name="Li M."/>
            <person name="Ming W."/>
            <person name="Munidasa M."/>
            <person name="Muniz J."/>
            <person name="Nguyen L."/>
            <person name="Osuji N."/>
            <person name="Pu L.-L."/>
            <person name="Puazo M."/>
            <person name="Skinner E."/>
            <person name="Qu C."/>
            <person name="Quiroz J."/>
            <person name="Raj R."/>
            <person name="Weissenberger G."/>
            <person name="Xin Y."/>
            <person name="Zou X."/>
            <person name="Han Y."/>
            <person name="Worley K."/>
            <person name="Muzny D."/>
            <person name="Gibbs R."/>
        </authorList>
    </citation>
    <scope>NUCLEOTIDE SEQUENCE</scope>
    <source>
        <strain evidence="11">HAZT.00-mixed</strain>
        <tissue evidence="11">Whole organism</tissue>
    </source>
</reference>
<keyword evidence="6 8" id="KW-0503">Monooxygenase</keyword>
<keyword evidence="7 8" id="KW-0349">Heme</keyword>
<dbReference type="Proteomes" id="UP000711488">
    <property type="component" value="Unassembled WGS sequence"/>
</dbReference>
<evidence type="ECO:0000256" key="4">
    <source>
        <dbReference type="ARBA" id="ARBA00023002"/>
    </source>
</evidence>
<dbReference type="PANTHER" id="PTHR24300">
    <property type="entry name" value="CYTOCHROME P450 508A4-RELATED"/>
    <property type="match status" value="1"/>
</dbReference>
<dbReference type="GO" id="GO:0005737">
    <property type="term" value="C:cytoplasm"/>
    <property type="evidence" value="ECO:0007669"/>
    <property type="project" value="TreeGrafter"/>
</dbReference>
<protein>
    <submittedName>
        <fullName evidence="13">Cytochrome P450 2J2</fullName>
    </submittedName>
    <submittedName>
        <fullName evidence="11">Cytochrome P450 CYP3216A1</fullName>
    </submittedName>
</protein>
<evidence type="ECO:0000313" key="11">
    <source>
        <dbReference type="EMBL" id="KAA0194234.1"/>
    </source>
</evidence>
<dbReference type="FunFam" id="1.10.630.10:FF:000036">
    <property type="entry name" value="CYtochrome P450 family"/>
    <property type="match status" value="1"/>
</dbReference>
<evidence type="ECO:0000313" key="13">
    <source>
        <dbReference type="RefSeq" id="XP_018020471.1"/>
    </source>
</evidence>
<dbReference type="InterPro" id="IPR050182">
    <property type="entry name" value="Cytochrome_P450_fam2"/>
</dbReference>
<evidence type="ECO:0000256" key="9">
    <source>
        <dbReference type="SAM" id="MobiDB-lite"/>
    </source>
</evidence>
<dbReference type="RefSeq" id="XP_018020471.1">
    <property type="nucleotide sequence ID" value="XM_018164982.1"/>
</dbReference>
<reference evidence="11" key="3">
    <citation type="submission" date="2019-06" db="EMBL/GenBank/DDBJ databases">
        <authorList>
            <person name="Poynton C."/>
            <person name="Hasenbein S."/>
            <person name="Benoit J.B."/>
            <person name="Sepulveda M.S."/>
            <person name="Poelchau M.F."/>
            <person name="Murali S.C."/>
            <person name="Chen S."/>
            <person name="Glastad K.M."/>
            <person name="Werren J.H."/>
            <person name="Vineis J.H."/>
            <person name="Bowen J.L."/>
            <person name="Friedrich M."/>
            <person name="Jones J."/>
            <person name="Robertson H.M."/>
            <person name="Feyereisen R."/>
            <person name="Mechler-Hickson A."/>
            <person name="Mathers N."/>
            <person name="Lee C.E."/>
            <person name="Colbourne J.K."/>
            <person name="Biales A."/>
            <person name="Johnston J.S."/>
            <person name="Wellborn G.A."/>
            <person name="Rosendale A.J."/>
            <person name="Cridge A.G."/>
            <person name="Munoz-Torres M.C."/>
            <person name="Bain P.A."/>
            <person name="Manny A.R."/>
            <person name="Major K.M."/>
            <person name="Lambert F.N."/>
            <person name="Vulpe C.D."/>
            <person name="Tuck P."/>
            <person name="Blalock B.J."/>
            <person name="Lin Y.-Y."/>
            <person name="Smith M.E."/>
            <person name="Ochoa-Acuna H."/>
            <person name="Chen M.-J.M."/>
            <person name="Childers C.P."/>
            <person name="Qu J."/>
            <person name="Dugan S."/>
            <person name="Lee S.L."/>
            <person name="Chao H."/>
            <person name="Dinh H."/>
            <person name="Han Y."/>
            <person name="Doddapaneni H."/>
            <person name="Worley K.C."/>
            <person name="Muzny D.M."/>
            <person name="Gibbs R.A."/>
            <person name="Richards S."/>
        </authorList>
    </citation>
    <scope>NUCLEOTIDE SEQUENCE</scope>
    <source>
        <strain evidence="11">HAZT.00-mixed</strain>
        <tissue evidence="11">Whole organism</tissue>
    </source>
</reference>
<dbReference type="OrthoDB" id="1055148at2759"/>